<evidence type="ECO:0000256" key="4">
    <source>
        <dbReference type="ARBA" id="ARBA00022801"/>
    </source>
</evidence>
<protein>
    <submittedName>
        <fullName evidence="11">Succinylglutamate desuccinylase / Aspartoacylase family protein</fullName>
    </submittedName>
</protein>
<dbReference type="PANTHER" id="PTHR11705:SF143">
    <property type="entry name" value="SLL0236 PROTEIN"/>
    <property type="match status" value="1"/>
</dbReference>
<evidence type="ECO:0000256" key="7">
    <source>
        <dbReference type="PROSITE-ProRule" id="PRU01379"/>
    </source>
</evidence>
<keyword evidence="3" id="KW-0645">Protease</keyword>
<evidence type="ECO:0000256" key="3">
    <source>
        <dbReference type="ARBA" id="ARBA00022670"/>
    </source>
</evidence>
<feature type="domain" description="Peptidase M14" evidence="9">
    <location>
        <begin position="46"/>
        <end position="310"/>
    </location>
</feature>
<dbReference type="GO" id="GO:0004181">
    <property type="term" value="F:metallocarboxypeptidase activity"/>
    <property type="evidence" value="ECO:0007669"/>
    <property type="project" value="InterPro"/>
</dbReference>
<dbReference type="Pfam" id="PF00246">
    <property type="entry name" value="Peptidase_M14"/>
    <property type="match status" value="1"/>
</dbReference>
<accession>A0A450XKK0</accession>
<evidence type="ECO:0000313" key="11">
    <source>
        <dbReference type="EMBL" id="VFK29843.1"/>
    </source>
</evidence>
<dbReference type="PROSITE" id="PS52035">
    <property type="entry name" value="PEPTIDASE_M14"/>
    <property type="match status" value="1"/>
</dbReference>
<feature type="transmembrane region" description="Helical" evidence="8">
    <location>
        <begin position="12"/>
        <end position="38"/>
    </location>
</feature>
<feature type="active site" description="Proton donor/acceptor" evidence="7">
    <location>
        <position position="279"/>
    </location>
</feature>
<evidence type="ECO:0000256" key="8">
    <source>
        <dbReference type="SAM" id="Phobius"/>
    </source>
</evidence>
<comment type="cofactor">
    <cofactor evidence="1">
        <name>Zn(2+)</name>
        <dbReference type="ChEBI" id="CHEBI:29105"/>
    </cofactor>
</comment>
<dbReference type="GO" id="GO:0005615">
    <property type="term" value="C:extracellular space"/>
    <property type="evidence" value="ECO:0007669"/>
    <property type="project" value="TreeGrafter"/>
</dbReference>
<reference evidence="11" key="1">
    <citation type="submission" date="2019-02" db="EMBL/GenBank/DDBJ databases">
        <authorList>
            <person name="Gruber-Vodicka R. H."/>
            <person name="Seah K. B. B."/>
        </authorList>
    </citation>
    <scope>NUCLEOTIDE SEQUENCE</scope>
    <source>
        <strain evidence="10">BECK_S312</strain>
        <strain evidence="11">BECK_S426</strain>
    </source>
</reference>
<sequence length="322" mass="36184">MDIQRLFEIRIIFSGLLILSGILAISMVCDAAIAATMATPETNARHPTSQTSSVITVAQMCNRIGNKLGSISIQECLSHELSASGGLSVRQQPIVGKEYLPFVLRPRARILLFGGIHGDEYSSVSIVFKWMRILDNHRSGLFHWYIVPVLNPDGLLRRKPSQRVNANEVDLNRNFPPVNGGKKAGLEYWVRRAKRNPRRYPGSRPLSEPESRWLVEKIDQFEPDVIIAIHAPYGVVDFDGRPSAPQRLGRLRLNPIGAYPGSLGNYAALQRGIPVVTIELRYAGILPDNEERQRIWSDLIEWLAKRFSDIRSNMAEIQDNSP</sequence>
<comment type="similarity">
    <text evidence="2 7">Belongs to the peptidase M14 family.</text>
</comment>
<dbReference type="GO" id="GO:0006508">
    <property type="term" value="P:proteolysis"/>
    <property type="evidence" value="ECO:0007669"/>
    <property type="project" value="UniProtKB-KW"/>
</dbReference>
<evidence type="ECO:0000256" key="2">
    <source>
        <dbReference type="ARBA" id="ARBA00005988"/>
    </source>
</evidence>
<evidence type="ECO:0000256" key="1">
    <source>
        <dbReference type="ARBA" id="ARBA00001947"/>
    </source>
</evidence>
<evidence type="ECO:0000256" key="5">
    <source>
        <dbReference type="ARBA" id="ARBA00022833"/>
    </source>
</evidence>
<name>A0A450XKK0_9GAMM</name>
<organism evidence="11">
    <name type="scientific">Candidatus Kentrum sp. LPFa</name>
    <dbReference type="NCBI Taxonomy" id="2126335"/>
    <lineage>
        <taxon>Bacteria</taxon>
        <taxon>Pseudomonadati</taxon>
        <taxon>Pseudomonadota</taxon>
        <taxon>Gammaproteobacteria</taxon>
        <taxon>Candidatus Kentrum</taxon>
    </lineage>
</organism>
<keyword evidence="6" id="KW-0482">Metalloprotease</keyword>
<keyword evidence="4" id="KW-0378">Hydrolase</keyword>
<dbReference type="Gene3D" id="3.40.630.10">
    <property type="entry name" value="Zn peptidases"/>
    <property type="match status" value="1"/>
</dbReference>
<dbReference type="InterPro" id="IPR000834">
    <property type="entry name" value="Peptidase_M14"/>
</dbReference>
<gene>
    <name evidence="10" type="ORF">BECKLPF1236A_GA0070988_101007</name>
    <name evidence="11" type="ORF">BECKLPF1236C_GA0070990_100967</name>
</gene>
<keyword evidence="8" id="KW-1133">Transmembrane helix</keyword>
<dbReference type="GO" id="GO:0008270">
    <property type="term" value="F:zinc ion binding"/>
    <property type="evidence" value="ECO:0007669"/>
    <property type="project" value="InterPro"/>
</dbReference>
<proteinExistence type="inferred from homology"/>
<evidence type="ECO:0000259" key="9">
    <source>
        <dbReference type="PROSITE" id="PS52035"/>
    </source>
</evidence>
<dbReference type="EMBL" id="CAADFM010000100">
    <property type="protein sequence ID" value="VFK14134.1"/>
    <property type="molecule type" value="Genomic_DNA"/>
</dbReference>
<evidence type="ECO:0000256" key="6">
    <source>
        <dbReference type="ARBA" id="ARBA00023049"/>
    </source>
</evidence>
<dbReference type="EMBL" id="CAADFP010000096">
    <property type="protein sequence ID" value="VFK29843.1"/>
    <property type="molecule type" value="Genomic_DNA"/>
</dbReference>
<dbReference type="AlphaFoldDB" id="A0A450XKK0"/>
<dbReference type="SMART" id="SM00631">
    <property type="entry name" value="Zn_pept"/>
    <property type="match status" value="1"/>
</dbReference>
<dbReference type="PANTHER" id="PTHR11705">
    <property type="entry name" value="PROTEASE FAMILY M14 CARBOXYPEPTIDASE A,B"/>
    <property type="match status" value="1"/>
</dbReference>
<evidence type="ECO:0000313" key="10">
    <source>
        <dbReference type="EMBL" id="VFK14134.1"/>
    </source>
</evidence>
<dbReference type="SUPFAM" id="SSF53187">
    <property type="entry name" value="Zn-dependent exopeptidases"/>
    <property type="match status" value="1"/>
</dbReference>
<keyword evidence="8" id="KW-0472">Membrane</keyword>
<keyword evidence="8" id="KW-0812">Transmembrane</keyword>
<keyword evidence="5" id="KW-0862">Zinc</keyword>